<dbReference type="Proteomes" id="UP000181790">
    <property type="component" value="Unassembled WGS sequence"/>
</dbReference>
<accession>A0A1S2VAH4</accession>
<evidence type="ECO:0000313" key="3">
    <source>
        <dbReference type="Proteomes" id="UP000181790"/>
    </source>
</evidence>
<evidence type="ECO:0000256" key="1">
    <source>
        <dbReference type="SAM" id="MobiDB-lite"/>
    </source>
</evidence>
<protein>
    <submittedName>
        <fullName evidence="2">Uncharacterized protein</fullName>
    </submittedName>
</protein>
<organism evidence="2 3">
    <name type="scientific">Arsenicibacter rosenii</name>
    <dbReference type="NCBI Taxonomy" id="1750698"/>
    <lineage>
        <taxon>Bacteria</taxon>
        <taxon>Pseudomonadati</taxon>
        <taxon>Bacteroidota</taxon>
        <taxon>Cytophagia</taxon>
        <taxon>Cytophagales</taxon>
        <taxon>Spirosomataceae</taxon>
        <taxon>Arsenicibacter</taxon>
    </lineage>
</organism>
<feature type="region of interest" description="Disordered" evidence="1">
    <location>
        <begin position="113"/>
        <end position="147"/>
    </location>
</feature>
<dbReference type="EMBL" id="MORL01000046">
    <property type="protein sequence ID" value="OIN55659.1"/>
    <property type="molecule type" value="Genomic_DNA"/>
</dbReference>
<dbReference type="RefSeq" id="WP_071506715.1">
    <property type="nucleotide sequence ID" value="NZ_MORL01000046.1"/>
</dbReference>
<proteinExistence type="predicted"/>
<evidence type="ECO:0000313" key="2">
    <source>
        <dbReference type="EMBL" id="OIN55659.1"/>
    </source>
</evidence>
<dbReference type="AlphaFoldDB" id="A0A1S2VAH4"/>
<name>A0A1S2VAH4_9BACT</name>
<comment type="caution">
    <text evidence="2">The sequence shown here is derived from an EMBL/GenBank/DDBJ whole genome shotgun (WGS) entry which is preliminary data.</text>
</comment>
<gene>
    <name evidence="2" type="ORF">BLX24_28910</name>
</gene>
<keyword evidence="3" id="KW-1185">Reference proteome</keyword>
<reference evidence="2 3" key="1">
    <citation type="submission" date="2016-10" db="EMBL/GenBank/DDBJ databases">
        <title>Arsenicibacter rosenii gen. nov., sp. nov., an efficient arsenic-methylating bacterium isolated from an arsenic-contaminated paddy soil.</title>
        <authorList>
            <person name="Huang K."/>
        </authorList>
    </citation>
    <scope>NUCLEOTIDE SEQUENCE [LARGE SCALE GENOMIC DNA]</scope>
    <source>
        <strain evidence="2 3">SM-1</strain>
    </source>
</reference>
<sequence length="147" mass="15789">MDQKFKPTDKVLFRLGAKVNHDMLSGETHTVDAEREVEYPWAWYLQLREDAFNENNNYSTMLGRTVEVLGKPDYEDYEDTTGVIIKVPVQAKKKAAAQPANPAKATAAQVKAAAAAAATTPAVPAQTTGTAPAEDAAPAAESDEKPA</sequence>
<feature type="compositionally biased region" description="Low complexity" evidence="1">
    <location>
        <begin position="113"/>
        <end position="140"/>
    </location>
</feature>